<dbReference type="InterPro" id="IPR033469">
    <property type="entry name" value="CYTH-like_dom_sf"/>
</dbReference>
<dbReference type="AlphaFoldDB" id="K2FUR6"/>
<dbReference type="PROSITE" id="PS51707">
    <property type="entry name" value="CYTH"/>
    <property type="match status" value="1"/>
</dbReference>
<sequence length="187" mass="23883">MVILKIFTIKMKNIEVEIRSFISEEKYKELIDFFKNNWEFLWKDYQETFYFNGEKDLRIQKNENYSKIWMKEWNIHDEARKEIEIKVPKDDFEKLENLFLWLGYDIEIKWYRLRNDFKWEWIRISLDHTKWYWYIIELEIMSSIEEKDKNLDYLKKKFVELWINITSKDEFTQKYKYYKENWHELTK</sequence>
<gene>
    <name evidence="2" type="ORF">ACD_4C00209G0002</name>
</gene>
<dbReference type="EMBL" id="AMFJ01000725">
    <property type="protein sequence ID" value="EKE26643.1"/>
    <property type="molecule type" value="Genomic_DNA"/>
</dbReference>
<dbReference type="InterPro" id="IPR023577">
    <property type="entry name" value="CYTH_domain"/>
</dbReference>
<organism evidence="2">
    <name type="scientific">uncultured bacterium</name>
    <name type="common">gcode 4</name>
    <dbReference type="NCBI Taxonomy" id="1234023"/>
    <lineage>
        <taxon>Bacteria</taxon>
        <taxon>environmental samples</taxon>
    </lineage>
</organism>
<dbReference type="Gene3D" id="2.40.320.10">
    <property type="entry name" value="Hypothetical Protein Pfu-838710-001"/>
    <property type="match status" value="1"/>
</dbReference>
<feature type="domain" description="CYTH" evidence="1">
    <location>
        <begin position="13"/>
        <end position="181"/>
    </location>
</feature>
<dbReference type="SUPFAM" id="SSF55154">
    <property type="entry name" value="CYTH-like phosphatases"/>
    <property type="match status" value="1"/>
</dbReference>
<accession>K2FUR6</accession>
<proteinExistence type="predicted"/>
<evidence type="ECO:0000313" key="2">
    <source>
        <dbReference type="EMBL" id="EKE26643.1"/>
    </source>
</evidence>
<protein>
    <recommendedName>
        <fullName evidence="1">CYTH domain-containing protein</fullName>
    </recommendedName>
</protein>
<evidence type="ECO:0000259" key="1">
    <source>
        <dbReference type="PROSITE" id="PS51707"/>
    </source>
</evidence>
<comment type="caution">
    <text evidence="2">The sequence shown here is derived from an EMBL/GenBank/DDBJ whole genome shotgun (WGS) entry which is preliminary data.</text>
</comment>
<name>K2FUR6_9BACT</name>
<reference evidence="2" key="1">
    <citation type="journal article" date="2012" name="Science">
        <title>Fermentation, hydrogen, and sulfur metabolism in multiple uncultivated bacterial phyla.</title>
        <authorList>
            <person name="Wrighton K.C."/>
            <person name="Thomas B.C."/>
            <person name="Sharon I."/>
            <person name="Miller C.S."/>
            <person name="Castelle C.J."/>
            <person name="VerBerkmoes N.C."/>
            <person name="Wilkins M.J."/>
            <person name="Hettich R.L."/>
            <person name="Lipton M.S."/>
            <person name="Williams K.H."/>
            <person name="Long P.E."/>
            <person name="Banfield J.F."/>
        </authorList>
    </citation>
    <scope>NUCLEOTIDE SEQUENCE [LARGE SCALE GENOMIC DNA]</scope>
</reference>